<dbReference type="PANTHER" id="PTHR43649:SF12">
    <property type="entry name" value="DIACETYLCHITOBIOSE BINDING PROTEIN DASA"/>
    <property type="match status" value="1"/>
</dbReference>
<sequence length="463" mass="50702">MPAARISRRRAIQALGGLGLGAMGLLTGGCTFTKGTPPITDVGLDKKPAPGRKTNIEIYSVWGSTVGAGMVKLATLFEQAQPDIGVRVTYAPAGMGGGAVQQKLFTAIAGGNPPDIGQLVPSQAPQWVELGIMTDLTDRYRAAGLSKDDFFPPVWESITYQDKVWQMQWDADPNFPFFWNKQVFEDAGLDPEKPPKTLDEVDEYSAKILKKSGANVTRIGMIPWDSYGYSNSLFTWGFGFGAEFYDKEREEVTPDHEYAVKALEWIVRYAKSVGGADRVTVTPPGLQLHPFSTGNIGMAPLVAPNYRDIKTNVKDMKIGAALLPFEPPGAKAPGAGAWIGGWGMFIPATARHKDEAWEFMRWAGATDEGTKAQWETIGFPPGYRKAAVLAEIRDDPVMAPFYDVLTTATNIRPPVPVADFYFTQLDEQISNAVLGLSTPLQALRTVKENVMGEWDRFRKEVEA</sequence>
<dbReference type="Proteomes" id="UP000198983">
    <property type="component" value="Chromosome I"/>
</dbReference>
<evidence type="ECO:0000313" key="2">
    <source>
        <dbReference type="Proteomes" id="UP000198983"/>
    </source>
</evidence>
<keyword evidence="2" id="KW-1185">Reference proteome</keyword>
<dbReference type="InterPro" id="IPR006059">
    <property type="entry name" value="SBP"/>
</dbReference>
<dbReference type="STRING" id="117157.SAMN04489717_0281"/>
<dbReference type="InterPro" id="IPR050490">
    <property type="entry name" value="Bact_solute-bd_prot1"/>
</dbReference>
<dbReference type="SUPFAM" id="SSF53850">
    <property type="entry name" value="Periplasmic binding protein-like II"/>
    <property type="match status" value="1"/>
</dbReference>
<dbReference type="EMBL" id="LT629732">
    <property type="protein sequence ID" value="SDR72697.1"/>
    <property type="molecule type" value="Genomic_DNA"/>
</dbReference>
<dbReference type="PANTHER" id="PTHR43649">
    <property type="entry name" value="ARABINOSE-BINDING PROTEIN-RELATED"/>
    <property type="match status" value="1"/>
</dbReference>
<organism evidence="1 2">
    <name type="scientific">Actinopolymorpha singaporensis</name>
    <dbReference type="NCBI Taxonomy" id="117157"/>
    <lineage>
        <taxon>Bacteria</taxon>
        <taxon>Bacillati</taxon>
        <taxon>Actinomycetota</taxon>
        <taxon>Actinomycetes</taxon>
        <taxon>Propionibacteriales</taxon>
        <taxon>Actinopolymorphaceae</taxon>
        <taxon>Actinopolymorpha</taxon>
    </lineage>
</organism>
<dbReference type="AlphaFoldDB" id="A0A1H1LE59"/>
<evidence type="ECO:0000313" key="1">
    <source>
        <dbReference type="EMBL" id="SDR72697.1"/>
    </source>
</evidence>
<accession>A0A1H1LE59</accession>
<gene>
    <name evidence="1" type="ORF">SAMN04489717_0281</name>
</gene>
<proteinExistence type="predicted"/>
<dbReference type="Gene3D" id="3.40.190.10">
    <property type="entry name" value="Periplasmic binding protein-like II"/>
    <property type="match status" value="2"/>
</dbReference>
<name>A0A1H1LE59_9ACTN</name>
<reference evidence="1 2" key="1">
    <citation type="submission" date="2016-10" db="EMBL/GenBank/DDBJ databases">
        <authorList>
            <person name="de Groot N.N."/>
        </authorList>
    </citation>
    <scope>NUCLEOTIDE SEQUENCE [LARGE SCALE GENOMIC DNA]</scope>
    <source>
        <strain evidence="1 2">DSM 22024</strain>
    </source>
</reference>
<dbReference type="PROSITE" id="PS51257">
    <property type="entry name" value="PROKAR_LIPOPROTEIN"/>
    <property type="match status" value="1"/>
</dbReference>
<dbReference type="Pfam" id="PF01547">
    <property type="entry name" value="SBP_bac_1"/>
    <property type="match status" value="1"/>
</dbReference>
<protein>
    <submittedName>
        <fullName evidence="1">ABC-type glycerol-3-phosphate transport system, substrate-binding protein</fullName>
    </submittedName>
</protein>
<dbReference type="RefSeq" id="WP_241827720.1">
    <property type="nucleotide sequence ID" value="NZ_LT629732.1"/>
</dbReference>